<dbReference type="AlphaFoldDB" id="A0A5C2SKP5"/>
<sequence>MAATSRSCAAAAPVNAAASEYHCGVHPSYPRPLRVPVANICDSESTDARRSTSRYVPMAPGEAQPCRLLNASVVRMTALRPASYLLFVERMLCQSSKRIPVCSKPLEPSAPTLWPREWASREPRSFQRSRPCPAASNSGVCSLMLPSSTSCTASMSRYST</sequence>
<organism evidence="1 2">
    <name type="scientific">Lentinus tigrinus ALCF2SS1-6</name>
    <dbReference type="NCBI Taxonomy" id="1328759"/>
    <lineage>
        <taxon>Eukaryota</taxon>
        <taxon>Fungi</taxon>
        <taxon>Dikarya</taxon>
        <taxon>Basidiomycota</taxon>
        <taxon>Agaricomycotina</taxon>
        <taxon>Agaricomycetes</taxon>
        <taxon>Polyporales</taxon>
        <taxon>Polyporaceae</taxon>
        <taxon>Lentinus</taxon>
    </lineage>
</organism>
<dbReference type="EMBL" id="ML122260">
    <property type="protein sequence ID" value="RPD62036.1"/>
    <property type="molecule type" value="Genomic_DNA"/>
</dbReference>
<protein>
    <submittedName>
        <fullName evidence="1">Uncharacterized protein</fullName>
    </submittedName>
</protein>
<proteinExistence type="predicted"/>
<dbReference type="Proteomes" id="UP000313359">
    <property type="component" value="Unassembled WGS sequence"/>
</dbReference>
<evidence type="ECO:0000313" key="2">
    <source>
        <dbReference type="Proteomes" id="UP000313359"/>
    </source>
</evidence>
<evidence type="ECO:0000313" key="1">
    <source>
        <dbReference type="EMBL" id="RPD62036.1"/>
    </source>
</evidence>
<reference evidence="1" key="1">
    <citation type="journal article" date="2018" name="Genome Biol. Evol.">
        <title>Genomics and development of Lentinus tigrinus, a white-rot wood-decaying mushroom with dimorphic fruiting bodies.</title>
        <authorList>
            <person name="Wu B."/>
            <person name="Xu Z."/>
            <person name="Knudson A."/>
            <person name="Carlson A."/>
            <person name="Chen N."/>
            <person name="Kovaka S."/>
            <person name="LaButti K."/>
            <person name="Lipzen A."/>
            <person name="Pennachio C."/>
            <person name="Riley R."/>
            <person name="Schakwitz W."/>
            <person name="Umezawa K."/>
            <person name="Ohm R.A."/>
            <person name="Grigoriev I.V."/>
            <person name="Nagy L.G."/>
            <person name="Gibbons J."/>
            <person name="Hibbett D."/>
        </authorList>
    </citation>
    <scope>NUCLEOTIDE SEQUENCE [LARGE SCALE GENOMIC DNA]</scope>
    <source>
        <strain evidence="1">ALCF2SS1-6</strain>
    </source>
</reference>
<accession>A0A5C2SKP5</accession>
<name>A0A5C2SKP5_9APHY</name>
<gene>
    <name evidence="1" type="ORF">L227DRAFT_47674</name>
</gene>
<keyword evidence="2" id="KW-1185">Reference proteome</keyword>